<proteinExistence type="predicted"/>
<evidence type="ECO:0000313" key="2">
    <source>
        <dbReference type="EMBL" id="KAH9292668.1"/>
    </source>
</evidence>
<gene>
    <name evidence="2" type="ORF">KI387_042146</name>
</gene>
<comment type="caution">
    <text evidence="2">The sequence shown here is derived from an EMBL/GenBank/DDBJ whole genome shotgun (WGS) entry which is preliminary data.</text>
</comment>
<keyword evidence="1" id="KW-0175">Coiled coil</keyword>
<reference evidence="2 3" key="1">
    <citation type="journal article" date="2021" name="Nat. Plants">
        <title>The Taxus genome provides insights into paclitaxel biosynthesis.</title>
        <authorList>
            <person name="Xiong X."/>
            <person name="Gou J."/>
            <person name="Liao Q."/>
            <person name="Li Y."/>
            <person name="Zhou Q."/>
            <person name="Bi G."/>
            <person name="Li C."/>
            <person name="Du R."/>
            <person name="Wang X."/>
            <person name="Sun T."/>
            <person name="Guo L."/>
            <person name="Liang H."/>
            <person name="Lu P."/>
            <person name="Wu Y."/>
            <person name="Zhang Z."/>
            <person name="Ro D.K."/>
            <person name="Shang Y."/>
            <person name="Huang S."/>
            <person name="Yan J."/>
        </authorList>
    </citation>
    <scope>NUCLEOTIDE SEQUENCE [LARGE SCALE GENOMIC DNA]</scope>
    <source>
        <strain evidence="2">Ta-2019</strain>
    </source>
</reference>
<organism evidence="2 3">
    <name type="scientific">Taxus chinensis</name>
    <name type="common">Chinese yew</name>
    <name type="synonym">Taxus wallichiana var. chinensis</name>
    <dbReference type="NCBI Taxonomy" id="29808"/>
    <lineage>
        <taxon>Eukaryota</taxon>
        <taxon>Viridiplantae</taxon>
        <taxon>Streptophyta</taxon>
        <taxon>Embryophyta</taxon>
        <taxon>Tracheophyta</taxon>
        <taxon>Spermatophyta</taxon>
        <taxon>Pinopsida</taxon>
        <taxon>Pinidae</taxon>
        <taxon>Conifers II</taxon>
        <taxon>Cupressales</taxon>
        <taxon>Taxaceae</taxon>
        <taxon>Taxus</taxon>
    </lineage>
</organism>
<feature type="coiled-coil region" evidence="1">
    <location>
        <begin position="74"/>
        <end position="101"/>
    </location>
</feature>
<dbReference type="AlphaFoldDB" id="A0AA38CAD1"/>
<protein>
    <submittedName>
        <fullName evidence="2">Uncharacterized protein</fullName>
    </submittedName>
</protein>
<evidence type="ECO:0000256" key="1">
    <source>
        <dbReference type="SAM" id="Coils"/>
    </source>
</evidence>
<name>A0AA38CAD1_TAXCH</name>
<accession>A0AA38CAD1</accession>
<evidence type="ECO:0000313" key="3">
    <source>
        <dbReference type="Proteomes" id="UP000824469"/>
    </source>
</evidence>
<keyword evidence="3" id="KW-1185">Reference proteome</keyword>
<dbReference type="EMBL" id="JAHRHJ020002619">
    <property type="protein sequence ID" value="KAH9292668.1"/>
    <property type="molecule type" value="Genomic_DNA"/>
</dbReference>
<sequence length="103" mass="11984">NQKKDKGMGMVSVKLTEPLFMPTVMSNPELEPILVTPYAKAACTREIPKQRPLITREEILHGKYPDLTYQKEVYQETMEVIRSLQGEIQCLKEQSWKLEQEEC</sequence>
<feature type="non-terminal residue" evidence="2">
    <location>
        <position position="1"/>
    </location>
</feature>
<dbReference type="Proteomes" id="UP000824469">
    <property type="component" value="Unassembled WGS sequence"/>
</dbReference>